<keyword evidence="8" id="KW-1133">Transmembrane helix</keyword>
<dbReference type="Proteomes" id="UP000092462">
    <property type="component" value="Unassembled WGS sequence"/>
</dbReference>
<keyword evidence="5" id="KW-0863">Zinc-finger</keyword>
<keyword evidence="11" id="KW-1185">Reference proteome</keyword>
<dbReference type="SMART" id="SM00744">
    <property type="entry name" value="RINGv"/>
    <property type="match status" value="1"/>
</dbReference>
<keyword evidence="2" id="KW-0808">Transferase</keyword>
<dbReference type="EMBL" id="AJVK01026851">
    <property type="status" value="NOT_ANNOTATED_CDS"/>
    <property type="molecule type" value="Genomic_DNA"/>
</dbReference>
<dbReference type="EMBL" id="AJVK01026853">
    <property type="status" value="NOT_ANNOTATED_CDS"/>
    <property type="molecule type" value="Genomic_DNA"/>
</dbReference>
<proteinExistence type="predicted"/>
<dbReference type="GO" id="GO:0004842">
    <property type="term" value="F:ubiquitin-protein transferase activity"/>
    <property type="evidence" value="ECO:0007669"/>
    <property type="project" value="TreeGrafter"/>
</dbReference>
<reference evidence="10" key="1">
    <citation type="submission" date="2022-08" db="UniProtKB">
        <authorList>
            <consortium name="EnsemblMetazoa"/>
        </authorList>
    </citation>
    <scope>IDENTIFICATION</scope>
    <source>
        <strain evidence="10">Israel</strain>
    </source>
</reference>
<dbReference type="VEuPathDB" id="VectorBase:PPAI003449"/>
<evidence type="ECO:0000256" key="5">
    <source>
        <dbReference type="ARBA" id="ARBA00022771"/>
    </source>
</evidence>
<dbReference type="Pfam" id="PF12906">
    <property type="entry name" value="RINGv"/>
    <property type="match status" value="1"/>
</dbReference>
<name>A0A1B0D7C6_PHLPP</name>
<dbReference type="PANTHER" id="PTHR46065">
    <property type="entry name" value="E3 UBIQUITIN-PROTEIN LIGASE MARCH 2/3 FAMILY MEMBER"/>
    <property type="match status" value="1"/>
</dbReference>
<dbReference type="AlphaFoldDB" id="A0A1B0D7C6"/>
<dbReference type="EMBL" id="AJVK01026852">
    <property type="status" value="NOT_ANNOTATED_CDS"/>
    <property type="molecule type" value="Genomic_DNA"/>
</dbReference>
<comment type="subcellular location">
    <subcellularLocation>
        <location evidence="1">Membrane</location>
        <topology evidence="1">Multi-pass membrane protein</topology>
    </subcellularLocation>
</comment>
<dbReference type="GO" id="GO:0016020">
    <property type="term" value="C:membrane"/>
    <property type="evidence" value="ECO:0007669"/>
    <property type="project" value="UniProtKB-SubCell"/>
</dbReference>
<evidence type="ECO:0000256" key="4">
    <source>
        <dbReference type="ARBA" id="ARBA00022723"/>
    </source>
</evidence>
<dbReference type="VEuPathDB" id="VectorBase:PPAPM1_004287"/>
<keyword evidence="7" id="KW-0862">Zinc</keyword>
<dbReference type="PROSITE" id="PS51292">
    <property type="entry name" value="ZF_RING_CH"/>
    <property type="match status" value="1"/>
</dbReference>
<evidence type="ECO:0000313" key="11">
    <source>
        <dbReference type="Proteomes" id="UP000092462"/>
    </source>
</evidence>
<dbReference type="GO" id="GO:0016567">
    <property type="term" value="P:protein ubiquitination"/>
    <property type="evidence" value="ECO:0007669"/>
    <property type="project" value="TreeGrafter"/>
</dbReference>
<evidence type="ECO:0000256" key="8">
    <source>
        <dbReference type="ARBA" id="ARBA00022989"/>
    </source>
</evidence>
<evidence type="ECO:0000256" key="3">
    <source>
        <dbReference type="ARBA" id="ARBA00022692"/>
    </source>
</evidence>
<keyword evidence="9" id="KW-0472">Membrane</keyword>
<evidence type="ECO:0000256" key="6">
    <source>
        <dbReference type="ARBA" id="ARBA00022786"/>
    </source>
</evidence>
<keyword evidence="4" id="KW-0479">Metal-binding</keyword>
<evidence type="ECO:0000313" key="10">
    <source>
        <dbReference type="EnsemblMetazoa" id="PPAI003449-PA"/>
    </source>
</evidence>
<dbReference type="EnsemblMetazoa" id="PPAI003449-RA">
    <property type="protein sequence ID" value="PPAI003449-PA"/>
    <property type="gene ID" value="PPAI003449"/>
</dbReference>
<dbReference type="InterPro" id="IPR011016">
    <property type="entry name" value="Znf_RING-CH"/>
</dbReference>
<dbReference type="SUPFAM" id="SSF57850">
    <property type="entry name" value="RING/U-box"/>
    <property type="match status" value="1"/>
</dbReference>
<dbReference type="Gene3D" id="3.30.40.10">
    <property type="entry name" value="Zinc/RING finger domain, C3HC4 (zinc finger)"/>
    <property type="match status" value="1"/>
</dbReference>
<organism evidence="10 11">
    <name type="scientific">Phlebotomus papatasi</name>
    <name type="common">Sandfly</name>
    <dbReference type="NCBI Taxonomy" id="29031"/>
    <lineage>
        <taxon>Eukaryota</taxon>
        <taxon>Metazoa</taxon>
        <taxon>Ecdysozoa</taxon>
        <taxon>Arthropoda</taxon>
        <taxon>Hexapoda</taxon>
        <taxon>Insecta</taxon>
        <taxon>Pterygota</taxon>
        <taxon>Neoptera</taxon>
        <taxon>Endopterygota</taxon>
        <taxon>Diptera</taxon>
        <taxon>Nematocera</taxon>
        <taxon>Psychodoidea</taxon>
        <taxon>Psychodidae</taxon>
        <taxon>Phlebotomus</taxon>
        <taxon>Phlebotomus</taxon>
    </lineage>
</organism>
<dbReference type="GO" id="GO:0008270">
    <property type="term" value="F:zinc ion binding"/>
    <property type="evidence" value="ECO:0007669"/>
    <property type="project" value="UniProtKB-KW"/>
</dbReference>
<dbReference type="PANTHER" id="PTHR46065:SF3">
    <property type="entry name" value="FI20425P1"/>
    <property type="match status" value="1"/>
</dbReference>
<evidence type="ECO:0000256" key="2">
    <source>
        <dbReference type="ARBA" id="ARBA00022679"/>
    </source>
</evidence>
<sequence length="62" mass="6935">MNFSGTSAVGKTCSEGFISLCHCRGTVGLVHRHCLEKWLNESGKTECELCHFRYQTASTLRL</sequence>
<accession>A0A1B0D7C6</accession>
<evidence type="ECO:0000256" key="1">
    <source>
        <dbReference type="ARBA" id="ARBA00004141"/>
    </source>
</evidence>
<dbReference type="InterPro" id="IPR013083">
    <property type="entry name" value="Znf_RING/FYVE/PHD"/>
</dbReference>
<dbReference type="EMBL" id="AJVK01026850">
    <property type="status" value="NOT_ANNOTATED_CDS"/>
    <property type="molecule type" value="Genomic_DNA"/>
</dbReference>
<protein>
    <submittedName>
        <fullName evidence="10">Uncharacterized protein</fullName>
    </submittedName>
</protein>
<keyword evidence="3" id="KW-0812">Transmembrane</keyword>
<evidence type="ECO:0000256" key="7">
    <source>
        <dbReference type="ARBA" id="ARBA00022833"/>
    </source>
</evidence>
<keyword evidence="6" id="KW-0833">Ubl conjugation pathway</keyword>
<evidence type="ECO:0000256" key="9">
    <source>
        <dbReference type="ARBA" id="ARBA00023136"/>
    </source>
</evidence>